<accession>A0A4R0XST8</accession>
<evidence type="ECO:0000313" key="3">
    <source>
        <dbReference type="Proteomes" id="UP000294192"/>
    </source>
</evidence>
<sequence>MKLNKKILLKTAFAPLALATPIVLVNSCGIKQKTCKVIKPSVQKADWESANKIDKYSSKPYPKTAIMNVYNSISNTMNFTKELKGELKLQGVKVLDTSIIAFIGYLRENAAINLNANGLSEENKKKRDEKIKLSKMHFSENLKKMKIQVDILFDKLATGDDKTLLSSLIRKTTSKTKKIGLNFKKESPMVNVSKLISKKIKVVMDNVLDTLINIENPAKPSWKTNSNVKKIGSLKQIISLDNIPSIFNGNEIKKQVISFLNGELISGAQKDIKRSFKSSYVDLFDYIQASDILKGIGKSFIDLKSIDQPENSIENNGFQAGLKMFKKISQEYPERIMVYQDLKTKNIYFEIDGKTSEFISELKKNIKYTNKTFGGLINDPFLNNIIISPLMKNGEITLPSQDKIMEILKNPSRISGFLNKIDGLLSDFGKTMQFTEMNLQSFISNLSGDNVQYYGEINFDKKLNSYKMQKNYFISPQFNIFKYSNYLSNNEKIKLAIKNHQTKNPHLRKTIDAKIKNIQLDIPIIGLVDKLTKDPYSNYTISLVELVNALKLEDINA</sequence>
<keyword evidence="1" id="KW-0732">Signal</keyword>
<evidence type="ECO:0008006" key="4">
    <source>
        <dbReference type="Google" id="ProtNLM"/>
    </source>
</evidence>
<dbReference type="RefSeq" id="WP_131599525.1">
    <property type="nucleotide sequence ID" value="NZ_CBDBYK010000007.1"/>
</dbReference>
<protein>
    <recommendedName>
        <fullName evidence="4">Lipoprotein</fullName>
    </recommendedName>
</protein>
<gene>
    <name evidence="2" type="ORF">C4B24_04260</name>
</gene>
<comment type="caution">
    <text evidence="2">The sequence shown here is derived from an EMBL/GenBank/DDBJ whole genome shotgun (WGS) entry which is preliminary data.</text>
</comment>
<reference evidence="2 3" key="1">
    <citation type="submission" date="2018-02" db="EMBL/GenBank/DDBJ databases">
        <title>Mycoplasma marinum and Mycoplasma todarodis sp. nov., moderately halophilic and psychrotolerant mycoplasmas isolated from cephalopods.</title>
        <authorList>
            <person name="Viver T."/>
        </authorList>
    </citation>
    <scope>NUCLEOTIDE SEQUENCE [LARGE SCALE GENOMIC DNA]</scope>
    <source>
        <strain evidence="2 3">PE</strain>
    </source>
</reference>
<evidence type="ECO:0000313" key="2">
    <source>
        <dbReference type="EMBL" id="TCG10669.1"/>
    </source>
</evidence>
<organism evidence="2 3">
    <name type="scientific">Mycoplasma marinum</name>
    <dbReference type="NCBI Taxonomy" id="1937190"/>
    <lineage>
        <taxon>Bacteria</taxon>
        <taxon>Bacillati</taxon>
        <taxon>Mycoplasmatota</taxon>
        <taxon>Mollicutes</taxon>
        <taxon>Mycoplasmataceae</taxon>
        <taxon>Mycoplasma</taxon>
    </lineage>
</organism>
<dbReference type="EMBL" id="PSZO01000026">
    <property type="protein sequence ID" value="TCG10669.1"/>
    <property type="molecule type" value="Genomic_DNA"/>
</dbReference>
<dbReference type="OrthoDB" id="402208at2"/>
<keyword evidence="3" id="KW-1185">Reference proteome</keyword>
<proteinExistence type="predicted"/>
<feature type="chain" id="PRO_5020546149" description="Lipoprotein" evidence="1">
    <location>
        <begin position="20"/>
        <end position="557"/>
    </location>
</feature>
<evidence type="ECO:0000256" key="1">
    <source>
        <dbReference type="SAM" id="SignalP"/>
    </source>
</evidence>
<dbReference type="AlphaFoldDB" id="A0A4R0XST8"/>
<name>A0A4R0XST8_9MOLU</name>
<feature type="signal peptide" evidence="1">
    <location>
        <begin position="1"/>
        <end position="19"/>
    </location>
</feature>
<dbReference type="Proteomes" id="UP000294192">
    <property type="component" value="Unassembled WGS sequence"/>
</dbReference>